<dbReference type="GO" id="GO:0051607">
    <property type="term" value="P:defense response to virus"/>
    <property type="evidence" value="ECO:0007669"/>
    <property type="project" value="UniProtKB-KW"/>
</dbReference>
<dbReference type="EMBL" id="CP016379">
    <property type="protein sequence ID" value="AZR72029.1"/>
    <property type="molecule type" value="Genomic_DNA"/>
</dbReference>
<dbReference type="InterPro" id="IPR005537">
    <property type="entry name" value="RAMP_III_fam"/>
</dbReference>
<evidence type="ECO:0000256" key="1">
    <source>
        <dbReference type="ARBA" id="ARBA00023118"/>
    </source>
</evidence>
<sequence>MMENTEEKNPLTIRVNILTKLWTGDIDGKNSERRLTGIIGSIRWWMEALVRGLDGFACDPTDTDSKSLYRKCEFDSSTFKKKFNETGSYRKAFEESLKSICPVCQIFGCGGLSSAFRWVKKEEDNSSFTLELIPLRPVSQELWWLLDKTLHIITTYGAVGGKITQKPYPNSDINYGIVEFAYNFSNLHQKKLSDIKTWIKDIGGRQAVNSSDLPNFKYFWFIPGFHLKKDEINKFLRLDDNGNKINTNLEDDEEDFYEFLRGNIGESKKIFSFPGKSIEIDEYSPWKKLHELFYSTIEIERLWGYVRDEKDVNKVESILSRLTRKEIIKEKIIIGVDLIEQL</sequence>
<feature type="domain" description="CRISPR type III-associated protein" evidence="2">
    <location>
        <begin position="17"/>
        <end position="118"/>
    </location>
</feature>
<dbReference type="RefSeq" id="WP_127015357.1">
    <property type="nucleotide sequence ID" value="NZ_CP016379.1"/>
</dbReference>
<reference evidence="3 4" key="1">
    <citation type="submission" date="2016-07" db="EMBL/GenBank/DDBJ databases">
        <title>Genome and transcriptome analysis of iron-reducing fermentative bacteria Anoxybacter fermentans.</title>
        <authorList>
            <person name="Zeng X."/>
            <person name="Shao Z."/>
        </authorList>
    </citation>
    <scope>NUCLEOTIDE SEQUENCE [LARGE SCALE GENOMIC DNA]</scope>
    <source>
        <strain evidence="3 4">DY22613</strain>
    </source>
</reference>
<dbReference type="OrthoDB" id="9806750at2"/>
<protein>
    <submittedName>
        <fullName evidence="3">Type III-B CRISPR module RAMP protein Cmr1</fullName>
    </submittedName>
</protein>
<accession>A0A3S9SUU2</accession>
<organism evidence="3 4">
    <name type="scientific">Anoxybacter fermentans</name>
    <dbReference type="NCBI Taxonomy" id="1323375"/>
    <lineage>
        <taxon>Bacteria</taxon>
        <taxon>Bacillati</taxon>
        <taxon>Bacillota</taxon>
        <taxon>Clostridia</taxon>
        <taxon>Halanaerobiales</taxon>
        <taxon>Anoxybacter</taxon>
    </lineage>
</organism>
<dbReference type="NCBIfam" id="TIGR01894">
    <property type="entry name" value="cas_TM1795_cmr1"/>
    <property type="match status" value="1"/>
</dbReference>
<evidence type="ECO:0000259" key="2">
    <source>
        <dbReference type="Pfam" id="PF03787"/>
    </source>
</evidence>
<keyword evidence="1" id="KW-0051">Antiviral defense</keyword>
<evidence type="ECO:0000313" key="4">
    <source>
        <dbReference type="Proteomes" id="UP000267250"/>
    </source>
</evidence>
<dbReference type="Pfam" id="PF03787">
    <property type="entry name" value="RAMPs"/>
    <property type="match status" value="1"/>
</dbReference>
<dbReference type="InterPro" id="IPR007522">
    <property type="entry name" value="CRISPR-assoc_prot_TM1795"/>
</dbReference>
<dbReference type="Proteomes" id="UP000267250">
    <property type="component" value="Chromosome"/>
</dbReference>
<name>A0A3S9SUU2_9FIRM</name>
<gene>
    <name evidence="3" type="ORF">BBF96_00570</name>
</gene>
<evidence type="ECO:0000313" key="3">
    <source>
        <dbReference type="EMBL" id="AZR72029.1"/>
    </source>
</evidence>
<keyword evidence="4" id="KW-1185">Reference proteome</keyword>
<proteinExistence type="predicted"/>
<dbReference type="KEGG" id="aft:BBF96_00570"/>
<dbReference type="AlphaFoldDB" id="A0A3S9SUU2"/>